<gene>
    <name evidence="2" type="ORF">GUJ93_ZPchr0010g9344</name>
</gene>
<reference evidence="2" key="1">
    <citation type="journal article" date="2021" name="bioRxiv">
        <title>Whole Genome Assembly and Annotation of Northern Wild Rice, Zizania palustris L., Supports a Whole Genome Duplication in the Zizania Genus.</title>
        <authorList>
            <person name="Haas M."/>
            <person name="Kono T."/>
            <person name="Macchietto M."/>
            <person name="Millas R."/>
            <person name="McGilp L."/>
            <person name="Shao M."/>
            <person name="Duquette J."/>
            <person name="Hirsch C.N."/>
            <person name="Kimball J."/>
        </authorList>
    </citation>
    <scope>NUCLEOTIDE SEQUENCE</scope>
    <source>
        <tissue evidence="2">Fresh leaf tissue</tissue>
    </source>
</reference>
<protein>
    <submittedName>
        <fullName evidence="2">Uncharacterized protein</fullName>
    </submittedName>
</protein>
<accession>A0A8J6BI71</accession>
<feature type="compositionally biased region" description="Basic and acidic residues" evidence="1">
    <location>
        <begin position="129"/>
        <end position="139"/>
    </location>
</feature>
<dbReference type="AlphaFoldDB" id="A0A8J6BI71"/>
<feature type="region of interest" description="Disordered" evidence="1">
    <location>
        <begin position="100"/>
        <end position="157"/>
    </location>
</feature>
<evidence type="ECO:0000313" key="2">
    <source>
        <dbReference type="EMBL" id="KAG8085135.1"/>
    </source>
</evidence>
<feature type="compositionally biased region" description="Gly residues" evidence="1">
    <location>
        <begin position="142"/>
        <end position="157"/>
    </location>
</feature>
<sequence>MSACVPIVVHVAGRAARASFRSCRACHRLRRACPRRQYLHALSPRLSRMPPSAFALDHLTPPCWSHRARPRCLSWPLASRVRPSVSVCLVHVPRGTRGLADAGGEGARRVGGGGRGRRGAERVSTFHVARGDQRAREARGQGAQGLAGAGSGRRGGN</sequence>
<organism evidence="2 3">
    <name type="scientific">Zizania palustris</name>
    <name type="common">Northern wild rice</name>
    <dbReference type="NCBI Taxonomy" id="103762"/>
    <lineage>
        <taxon>Eukaryota</taxon>
        <taxon>Viridiplantae</taxon>
        <taxon>Streptophyta</taxon>
        <taxon>Embryophyta</taxon>
        <taxon>Tracheophyta</taxon>
        <taxon>Spermatophyta</taxon>
        <taxon>Magnoliopsida</taxon>
        <taxon>Liliopsida</taxon>
        <taxon>Poales</taxon>
        <taxon>Poaceae</taxon>
        <taxon>BOP clade</taxon>
        <taxon>Oryzoideae</taxon>
        <taxon>Oryzeae</taxon>
        <taxon>Zizaniinae</taxon>
        <taxon>Zizania</taxon>
    </lineage>
</organism>
<evidence type="ECO:0000256" key="1">
    <source>
        <dbReference type="SAM" id="MobiDB-lite"/>
    </source>
</evidence>
<evidence type="ECO:0000313" key="3">
    <source>
        <dbReference type="Proteomes" id="UP000729402"/>
    </source>
</evidence>
<feature type="compositionally biased region" description="Gly residues" evidence="1">
    <location>
        <begin position="101"/>
        <end position="114"/>
    </location>
</feature>
<keyword evidence="3" id="KW-1185">Reference proteome</keyword>
<dbReference type="EMBL" id="JAAALK010000082">
    <property type="protein sequence ID" value="KAG8085135.1"/>
    <property type="molecule type" value="Genomic_DNA"/>
</dbReference>
<reference evidence="2" key="2">
    <citation type="submission" date="2021-02" db="EMBL/GenBank/DDBJ databases">
        <authorList>
            <person name="Kimball J.A."/>
            <person name="Haas M.W."/>
            <person name="Macchietto M."/>
            <person name="Kono T."/>
            <person name="Duquette J."/>
            <person name="Shao M."/>
        </authorList>
    </citation>
    <scope>NUCLEOTIDE SEQUENCE</scope>
    <source>
        <tissue evidence="2">Fresh leaf tissue</tissue>
    </source>
</reference>
<comment type="caution">
    <text evidence="2">The sequence shown here is derived from an EMBL/GenBank/DDBJ whole genome shotgun (WGS) entry which is preliminary data.</text>
</comment>
<proteinExistence type="predicted"/>
<dbReference type="Proteomes" id="UP000729402">
    <property type="component" value="Unassembled WGS sequence"/>
</dbReference>
<name>A0A8J6BI71_ZIZPA</name>